<name>A0A494XNB1_9BURK</name>
<dbReference type="EMBL" id="RBZU01000010">
    <property type="protein sequence ID" value="RKP49599.1"/>
    <property type="molecule type" value="Genomic_DNA"/>
</dbReference>
<dbReference type="RefSeq" id="WP_121088647.1">
    <property type="nucleotide sequence ID" value="NZ_RBZU01000010.1"/>
</dbReference>
<sequence>MKLWIGNLTPGVTRDAIEALVLKYTGAPCVLVEFIDEQEVHPAALVEVKDANLLTLQMMEQRLNGMFWMEHKLSVHVLSFTDESNEADAQRERERRGDAAP</sequence>
<dbReference type="Proteomes" id="UP000270342">
    <property type="component" value="Unassembled WGS sequence"/>
</dbReference>
<dbReference type="AlphaFoldDB" id="A0A494XNB1"/>
<protein>
    <submittedName>
        <fullName evidence="1">RNA-binding protein</fullName>
    </submittedName>
</protein>
<evidence type="ECO:0000313" key="2">
    <source>
        <dbReference type="Proteomes" id="UP000270342"/>
    </source>
</evidence>
<keyword evidence="2" id="KW-1185">Reference proteome</keyword>
<gene>
    <name evidence="1" type="ORF">D7S86_20085</name>
</gene>
<evidence type="ECO:0000313" key="1">
    <source>
        <dbReference type="EMBL" id="RKP49599.1"/>
    </source>
</evidence>
<reference evidence="1 2" key="1">
    <citation type="submission" date="2018-10" db="EMBL/GenBank/DDBJ databases">
        <title>Robbsia sp. DHC34, isolated from soil.</title>
        <authorList>
            <person name="Gao Z.-H."/>
            <person name="Qiu L.-H."/>
        </authorList>
    </citation>
    <scope>NUCLEOTIDE SEQUENCE [LARGE SCALE GENOMIC DNA]</scope>
    <source>
        <strain evidence="1 2">DHC34</strain>
    </source>
</reference>
<organism evidence="1 2">
    <name type="scientific">Pararobbsia silviterrae</name>
    <dbReference type="NCBI Taxonomy" id="1792498"/>
    <lineage>
        <taxon>Bacteria</taxon>
        <taxon>Pseudomonadati</taxon>
        <taxon>Pseudomonadota</taxon>
        <taxon>Betaproteobacteria</taxon>
        <taxon>Burkholderiales</taxon>
        <taxon>Burkholderiaceae</taxon>
        <taxon>Pararobbsia</taxon>
    </lineage>
</organism>
<dbReference type="OrthoDB" id="9102094at2"/>
<comment type="caution">
    <text evidence="1">The sequence shown here is derived from an EMBL/GenBank/DDBJ whole genome shotgun (WGS) entry which is preliminary data.</text>
</comment>
<accession>A0A494XNB1</accession>
<proteinExistence type="predicted"/>